<name>A0A0B0NCY0_GOSAR</name>
<evidence type="ECO:0000256" key="1">
    <source>
        <dbReference type="SAM" id="MobiDB-lite"/>
    </source>
</evidence>
<organism evidence="2 3">
    <name type="scientific">Gossypium arboreum</name>
    <name type="common">Tree cotton</name>
    <name type="synonym">Gossypium nanking</name>
    <dbReference type="NCBI Taxonomy" id="29729"/>
    <lineage>
        <taxon>Eukaryota</taxon>
        <taxon>Viridiplantae</taxon>
        <taxon>Streptophyta</taxon>
        <taxon>Embryophyta</taxon>
        <taxon>Tracheophyta</taxon>
        <taxon>Spermatophyta</taxon>
        <taxon>Magnoliopsida</taxon>
        <taxon>eudicotyledons</taxon>
        <taxon>Gunneridae</taxon>
        <taxon>Pentapetalae</taxon>
        <taxon>rosids</taxon>
        <taxon>malvids</taxon>
        <taxon>Malvales</taxon>
        <taxon>Malvaceae</taxon>
        <taxon>Malvoideae</taxon>
        <taxon>Gossypium</taxon>
    </lineage>
</organism>
<gene>
    <name evidence="2" type="ORF">F383_16276</name>
</gene>
<keyword evidence="3" id="KW-1185">Reference proteome</keyword>
<feature type="region of interest" description="Disordered" evidence="1">
    <location>
        <begin position="1"/>
        <end position="24"/>
    </location>
</feature>
<protein>
    <submittedName>
        <fullName evidence="2">Uncharacterized protein</fullName>
    </submittedName>
</protein>
<reference evidence="3" key="1">
    <citation type="submission" date="2014-09" db="EMBL/GenBank/DDBJ databases">
        <authorList>
            <person name="Mudge J."/>
            <person name="Ramaraj T."/>
            <person name="Lindquist I.E."/>
            <person name="Bharti A.K."/>
            <person name="Sundararajan A."/>
            <person name="Cameron C.T."/>
            <person name="Woodward J.E."/>
            <person name="May G.D."/>
            <person name="Brubaker C."/>
            <person name="Broadhvest J."/>
            <person name="Wilkins T.A."/>
        </authorList>
    </citation>
    <scope>NUCLEOTIDE SEQUENCE</scope>
    <source>
        <strain evidence="3">cv. AKA8401</strain>
    </source>
</reference>
<dbReference type="AlphaFoldDB" id="A0A0B0NCY0"/>
<feature type="compositionally biased region" description="Polar residues" evidence="1">
    <location>
        <begin position="13"/>
        <end position="24"/>
    </location>
</feature>
<proteinExistence type="predicted"/>
<evidence type="ECO:0000313" key="2">
    <source>
        <dbReference type="EMBL" id="KHG09669.1"/>
    </source>
</evidence>
<dbReference type="EMBL" id="KN391804">
    <property type="protein sequence ID" value="KHG09669.1"/>
    <property type="molecule type" value="Genomic_DNA"/>
</dbReference>
<sequence length="24" mass="2578">MLISSIPKMTVDSVMQTPTISNPS</sequence>
<accession>A0A0B0NCY0</accession>
<evidence type="ECO:0000313" key="3">
    <source>
        <dbReference type="Proteomes" id="UP000032142"/>
    </source>
</evidence>
<dbReference type="Proteomes" id="UP000032142">
    <property type="component" value="Unassembled WGS sequence"/>
</dbReference>